<reference evidence="2 3" key="1">
    <citation type="submission" date="2021-01" db="EMBL/GenBank/DDBJ databases">
        <title>Sequencing the genomes of 1000 actinobacteria strains.</title>
        <authorList>
            <person name="Klenk H.-P."/>
        </authorList>
    </citation>
    <scope>NUCLEOTIDE SEQUENCE [LARGE SCALE GENOMIC DNA]</scope>
    <source>
        <strain evidence="2 3">DSM 44581</strain>
    </source>
</reference>
<evidence type="ECO:0000259" key="1">
    <source>
        <dbReference type="Pfam" id="PF09983"/>
    </source>
</evidence>
<dbReference type="Proteomes" id="UP001195724">
    <property type="component" value="Unassembled WGS sequence"/>
</dbReference>
<evidence type="ECO:0000313" key="2">
    <source>
        <dbReference type="EMBL" id="MBM7814375.1"/>
    </source>
</evidence>
<evidence type="ECO:0000313" key="3">
    <source>
        <dbReference type="Proteomes" id="UP001195724"/>
    </source>
</evidence>
<dbReference type="InterPro" id="IPR024534">
    <property type="entry name" value="JetD_C"/>
</dbReference>
<comment type="caution">
    <text evidence="2">The sequence shown here is derived from an EMBL/GenBank/DDBJ whole genome shotgun (WGS) entry which is preliminary data.</text>
</comment>
<proteinExistence type="predicted"/>
<name>A0ABS2SF07_9PSEU</name>
<dbReference type="RefSeq" id="WP_204844920.1">
    <property type="nucleotide sequence ID" value="NZ_JAFBCL010000001.1"/>
</dbReference>
<accession>A0ABS2SF07</accession>
<keyword evidence="3" id="KW-1185">Reference proteome</keyword>
<sequence>MNPEKAIADAIALAVEKSRVRRVPLQAILVAAASVDRTAAATVGWRSRVLTALATLAAEGRVELPRTKLDRSAHPPLPLYVTRPAPLRPERTPRPPVVWHAELAWAARLFDEDLLSPAELSFLEAVNNWLPKRRAVRVPVRERSLEVLGDEKELEAWMLGPLFSPGRLTLELLETYACWPPVEQTTLGDRSWLVIENYTTYRSISDRAEQLGFDGRVVWGSGNQVGTRLAALSTMAPAPTACWYFGDIDTGGLRVAKLAESRAAELALPPVIPARGLYRLLLHHGASRPSNTARPTAALVAWARAWFDEPLGEAATSAVADGKRLVQEYVGVEVLSGTTLADWFDEPESLT</sequence>
<organism evidence="2 3">
    <name type="scientific">Saccharothrix algeriensis</name>
    <dbReference type="NCBI Taxonomy" id="173560"/>
    <lineage>
        <taxon>Bacteria</taxon>
        <taxon>Bacillati</taxon>
        <taxon>Actinomycetota</taxon>
        <taxon>Actinomycetes</taxon>
        <taxon>Pseudonocardiales</taxon>
        <taxon>Pseudonocardiaceae</taxon>
        <taxon>Saccharothrix</taxon>
    </lineage>
</organism>
<dbReference type="EMBL" id="JAFBCL010000001">
    <property type="protein sequence ID" value="MBM7814375.1"/>
    <property type="molecule type" value="Genomic_DNA"/>
</dbReference>
<feature type="domain" description="Wadjet protein JetD C-terminal" evidence="1">
    <location>
        <begin position="180"/>
        <end position="335"/>
    </location>
</feature>
<dbReference type="Pfam" id="PF09983">
    <property type="entry name" value="JetD_C"/>
    <property type="match status" value="1"/>
</dbReference>
<gene>
    <name evidence="2" type="ORF">JOE68_005240</name>
</gene>
<protein>
    <recommendedName>
        <fullName evidence="1">Wadjet protein JetD C-terminal domain-containing protein</fullName>
    </recommendedName>
</protein>